<evidence type="ECO:0000313" key="1">
    <source>
        <dbReference type="EMBL" id="KAJ5482715.1"/>
    </source>
</evidence>
<dbReference type="EMBL" id="JAPWDQ010000008">
    <property type="protein sequence ID" value="KAJ5482715.1"/>
    <property type="molecule type" value="Genomic_DNA"/>
</dbReference>
<organism evidence="1 2">
    <name type="scientific">Penicillium diatomitis</name>
    <dbReference type="NCBI Taxonomy" id="2819901"/>
    <lineage>
        <taxon>Eukaryota</taxon>
        <taxon>Fungi</taxon>
        <taxon>Dikarya</taxon>
        <taxon>Ascomycota</taxon>
        <taxon>Pezizomycotina</taxon>
        <taxon>Eurotiomycetes</taxon>
        <taxon>Eurotiomycetidae</taxon>
        <taxon>Eurotiales</taxon>
        <taxon>Aspergillaceae</taxon>
        <taxon>Penicillium</taxon>
    </lineage>
</organism>
<gene>
    <name evidence="1" type="ORF">N7539_006161</name>
</gene>
<reference evidence="1" key="2">
    <citation type="journal article" date="2023" name="IMA Fungus">
        <title>Comparative genomic study of the Penicillium genus elucidates a diverse pangenome and 15 lateral gene transfer events.</title>
        <authorList>
            <person name="Petersen C."/>
            <person name="Sorensen T."/>
            <person name="Nielsen M.R."/>
            <person name="Sondergaard T.E."/>
            <person name="Sorensen J.L."/>
            <person name="Fitzpatrick D.A."/>
            <person name="Frisvad J.C."/>
            <person name="Nielsen K.L."/>
        </authorList>
    </citation>
    <scope>NUCLEOTIDE SEQUENCE</scope>
    <source>
        <strain evidence="1">IBT 30728</strain>
    </source>
</reference>
<accession>A0A9W9X374</accession>
<keyword evidence="2" id="KW-1185">Reference proteome</keyword>
<proteinExistence type="predicted"/>
<sequence>MFDSGPPTGLPRELNINSPPVARCSVAGCAALERLPGRTKWGGGLTSARERMGACQWSAAQRVSGEWINGPGQIQ</sequence>
<reference evidence="1" key="1">
    <citation type="submission" date="2022-12" db="EMBL/GenBank/DDBJ databases">
        <authorList>
            <person name="Petersen C."/>
        </authorList>
    </citation>
    <scope>NUCLEOTIDE SEQUENCE</scope>
    <source>
        <strain evidence="1">IBT 30728</strain>
    </source>
</reference>
<dbReference type="AlphaFoldDB" id="A0A9W9X374"/>
<evidence type="ECO:0000313" key="2">
    <source>
        <dbReference type="Proteomes" id="UP001148312"/>
    </source>
</evidence>
<name>A0A9W9X374_9EURO</name>
<dbReference type="GeneID" id="81626012"/>
<dbReference type="RefSeq" id="XP_056788687.1">
    <property type="nucleotide sequence ID" value="XM_056935763.1"/>
</dbReference>
<protein>
    <submittedName>
        <fullName evidence="1">Uncharacterized protein</fullName>
    </submittedName>
</protein>
<dbReference type="Proteomes" id="UP001148312">
    <property type="component" value="Unassembled WGS sequence"/>
</dbReference>
<comment type="caution">
    <text evidence="1">The sequence shown here is derived from an EMBL/GenBank/DDBJ whole genome shotgun (WGS) entry which is preliminary data.</text>
</comment>